<proteinExistence type="predicted"/>
<dbReference type="AlphaFoldDB" id="A0A7W6UXG6"/>
<sequence>MNDSCPVLTPVERQYMEIDEKARHAMMARIYKAIEDATAQAAEELKSTEWTNAPPAYEYFVSVAHQKLFVHLCGGDPETFQGGDPELAAHILKNGQKIVDHYFIGAKADPGADRSTA</sequence>
<dbReference type="EMBL" id="JACIGW010000002">
    <property type="protein sequence ID" value="MBB4348214.1"/>
    <property type="molecule type" value="Genomic_DNA"/>
</dbReference>
<reference evidence="4 5" key="1">
    <citation type="submission" date="2020-08" db="EMBL/GenBank/DDBJ databases">
        <title>Genomic Encyclopedia of Type Strains, Phase IV (KMG-V): Genome sequencing to study the core and pangenomes of soil and plant-associated prokaryotes.</title>
        <authorList>
            <person name="Whitman W."/>
        </authorList>
    </citation>
    <scope>NUCLEOTIDE SEQUENCE [LARGE SCALE GENOMIC DNA]</scope>
    <source>
        <strain evidence="2 5">SEMIA 444</strain>
        <strain evidence="1 4">SEMIA 448</strain>
        <strain evidence="3 6">SEMIA 452</strain>
    </source>
</reference>
<organism evidence="3 6">
    <name type="scientific">Aliirhizobium cellulosilyticum</name>
    <dbReference type="NCBI Taxonomy" id="393664"/>
    <lineage>
        <taxon>Bacteria</taxon>
        <taxon>Pseudomonadati</taxon>
        <taxon>Pseudomonadota</taxon>
        <taxon>Alphaproteobacteria</taxon>
        <taxon>Hyphomicrobiales</taxon>
        <taxon>Rhizobiaceae</taxon>
        <taxon>Aliirhizobium</taxon>
    </lineage>
</organism>
<dbReference type="EMBL" id="JACIGY010000002">
    <property type="protein sequence ID" value="MBB4411451.1"/>
    <property type="molecule type" value="Genomic_DNA"/>
</dbReference>
<evidence type="ECO:0000313" key="4">
    <source>
        <dbReference type="Proteomes" id="UP000520770"/>
    </source>
</evidence>
<accession>A0A7W6UXG6</accession>
<protein>
    <submittedName>
        <fullName evidence="3">Uncharacterized protein</fullName>
    </submittedName>
</protein>
<evidence type="ECO:0000313" key="2">
    <source>
        <dbReference type="EMBL" id="MBB4411451.1"/>
    </source>
</evidence>
<evidence type="ECO:0000313" key="5">
    <source>
        <dbReference type="Proteomes" id="UP000524535"/>
    </source>
</evidence>
<dbReference type="Proteomes" id="UP000524535">
    <property type="component" value="Unassembled WGS sequence"/>
</dbReference>
<evidence type="ECO:0000313" key="1">
    <source>
        <dbReference type="EMBL" id="MBB4348214.1"/>
    </source>
</evidence>
<gene>
    <name evidence="2" type="ORF">GGE31_001956</name>
    <name evidence="1" type="ORF">GGE33_001956</name>
    <name evidence="3" type="ORF">GGE35_001956</name>
</gene>
<dbReference type="Proteomes" id="UP000576087">
    <property type="component" value="Unassembled WGS sequence"/>
</dbReference>
<evidence type="ECO:0000313" key="6">
    <source>
        <dbReference type="Proteomes" id="UP000576087"/>
    </source>
</evidence>
<dbReference type="Proteomes" id="UP000520770">
    <property type="component" value="Unassembled WGS sequence"/>
</dbReference>
<name>A0A7W6UXG6_9HYPH</name>
<evidence type="ECO:0000313" key="3">
    <source>
        <dbReference type="EMBL" id="MBB4446140.1"/>
    </source>
</evidence>
<comment type="caution">
    <text evidence="3">The sequence shown here is derived from an EMBL/GenBank/DDBJ whole genome shotgun (WGS) entry which is preliminary data.</text>
</comment>
<dbReference type="RefSeq" id="WP_183822687.1">
    <property type="nucleotide sequence ID" value="NZ_JACIGW010000002.1"/>
</dbReference>
<keyword evidence="5" id="KW-1185">Reference proteome</keyword>
<dbReference type="EMBL" id="JACIHM010000002">
    <property type="protein sequence ID" value="MBB4446140.1"/>
    <property type="molecule type" value="Genomic_DNA"/>
</dbReference>